<dbReference type="AlphaFoldDB" id="R7SJB8"/>
<dbReference type="HOGENOM" id="CLU_091404_0_0_1"/>
<dbReference type="EMBL" id="JH719478">
    <property type="protein sequence ID" value="EJF56224.1"/>
    <property type="molecule type" value="Genomic_DNA"/>
</dbReference>
<proteinExistence type="predicted"/>
<dbReference type="InterPro" id="IPR015943">
    <property type="entry name" value="WD40/YVTN_repeat-like_dom_sf"/>
</dbReference>
<organism evidence="2 3">
    <name type="scientific">Dichomitus squalens (strain LYAD-421)</name>
    <name type="common">Western red white-rot fungus</name>
    <dbReference type="NCBI Taxonomy" id="732165"/>
    <lineage>
        <taxon>Eukaryota</taxon>
        <taxon>Fungi</taxon>
        <taxon>Dikarya</taxon>
        <taxon>Basidiomycota</taxon>
        <taxon>Agaricomycotina</taxon>
        <taxon>Agaricomycetes</taxon>
        <taxon>Polyporales</taxon>
        <taxon>Polyporaceae</taxon>
        <taxon>Dichomitus</taxon>
    </lineage>
</organism>
<gene>
    <name evidence="2" type="ORF">DICSQDRAFT_175076</name>
</gene>
<dbReference type="KEGG" id="dsq:DICSQDRAFT_175076"/>
<evidence type="ECO:0000313" key="2">
    <source>
        <dbReference type="EMBL" id="EJF56224.1"/>
    </source>
</evidence>
<protein>
    <recommendedName>
        <fullName evidence="1">Hpc2-related domain-containing protein</fullName>
    </recommendedName>
</protein>
<accession>R7SJB8</accession>
<dbReference type="Pfam" id="PF08729">
    <property type="entry name" value="HUN"/>
    <property type="match status" value="1"/>
</dbReference>
<reference evidence="2 3" key="1">
    <citation type="journal article" date="2012" name="Science">
        <title>The Paleozoic origin of enzymatic lignin decomposition reconstructed from 31 fungal genomes.</title>
        <authorList>
            <person name="Floudas D."/>
            <person name="Binder M."/>
            <person name="Riley R."/>
            <person name="Barry K."/>
            <person name="Blanchette R.A."/>
            <person name="Henrissat B."/>
            <person name="Martinez A.T."/>
            <person name="Otillar R."/>
            <person name="Spatafora J.W."/>
            <person name="Yadav J.S."/>
            <person name="Aerts A."/>
            <person name="Benoit I."/>
            <person name="Boyd A."/>
            <person name="Carlson A."/>
            <person name="Copeland A."/>
            <person name="Coutinho P.M."/>
            <person name="de Vries R.P."/>
            <person name="Ferreira P."/>
            <person name="Findley K."/>
            <person name="Foster B."/>
            <person name="Gaskell J."/>
            <person name="Glotzer D."/>
            <person name="Gorecki P."/>
            <person name="Heitman J."/>
            <person name="Hesse C."/>
            <person name="Hori C."/>
            <person name="Igarashi K."/>
            <person name="Jurgens J.A."/>
            <person name="Kallen N."/>
            <person name="Kersten P."/>
            <person name="Kohler A."/>
            <person name="Kuees U."/>
            <person name="Kumar T.K.A."/>
            <person name="Kuo A."/>
            <person name="LaButti K."/>
            <person name="Larrondo L.F."/>
            <person name="Lindquist E."/>
            <person name="Ling A."/>
            <person name="Lombard V."/>
            <person name="Lucas S."/>
            <person name="Lundell T."/>
            <person name="Martin R."/>
            <person name="McLaughlin D.J."/>
            <person name="Morgenstern I."/>
            <person name="Morin E."/>
            <person name="Murat C."/>
            <person name="Nagy L.G."/>
            <person name="Nolan M."/>
            <person name="Ohm R.A."/>
            <person name="Patyshakuliyeva A."/>
            <person name="Rokas A."/>
            <person name="Ruiz-Duenas F.J."/>
            <person name="Sabat G."/>
            <person name="Salamov A."/>
            <person name="Samejima M."/>
            <person name="Schmutz J."/>
            <person name="Slot J.C."/>
            <person name="St John F."/>
            <person name="Stenlid J."/>
            <person name="Sun H."/>
            <person name="Sun S."/>
            <person name="Syed K."/>
            <person name="Tsang A."/>
            <person name="Wiebenga A."/>
            <person name="Young D."/>
            <person name="Pisabarro A."/>
            <person name="Eastwood D.C."/>
            <person name="Martin F."/>
            <person name="Cullen D."/>
            <person name="Grigoriev I.V."/>
            <person name="Hibbett D.S."/>
        </authorList>
    </citation>
    <scope>NUCLEOTIDE SEQUENCE [LARGE SCALE GENOMIC DNA]</scope>
    <source>
        <strain evidence="2 3">LYAD-421 SS1</strain>
    </source>
</reference>
<feature type="domain" description="Hpc2-related" evidence="1">
    <location>
        <begin position="10"/>
        <end position="47"/>
    </location>
</feature>
<dbReference type="GeneID" id="18840089"/>
<dbReference type="InterPro" id="IPR014840">
    <property type="entry name" value="HRD"/>
</dbReference>
<dbReference type="Gene3D" id="2.130.10.10">
    <property type="entry name" value="YVTN repeat-like/Quinoprotein amine dehydrogenase"/>
    <property type="match status" value="1"/>
</dbReference>
<evidence type="ECO:0000313" key="3">
    <source>
        <dbReference type="Proteomes" id="UP000053319"/>
    </source>
</evidence>
<dbReference type="Proteomes" id="UP000053319">
    <property type="component" value="Unassembled WGS sequence"/>
</dbReference>
<name>R7SJB8_DICSQ</name>
<dbReference type="RefSeq" id="XP_007371013.1">
    <property type="nucleotide sequence ID" value="XM_007370951.1"/>
</dbReference>
<sequence length="248" mass="26758">MPRWRDHASEYYDTSYPVIDDSELAQDEQTFSAQTKQMRFYVSSGQVTLVNKRPKLRWAITSAIKAPLSDATTIIGTADGCMLSFTNEYEYVCGDAHMSLVAGLSAFPSGMVHSVGFDDRLRTVDGQAYTPSLFSTAAQLKAGVAVNGNSTVFVVEVESVEAVPSNQKVFDLPLKYSPSAIAASSLLVAVGGEIIKQAAKSNNINIFAPSASISATLSIATLPHTPYPQPSLVPHLPQHQQTETIMVR</sequence>
<evidence type="ECO:0000259" key="1">
    <source>
        <dbReference type="Pfam" id="PF08729"/>
    </source>
</evidence>